<comment type="similarity">
    <text evidence="1 6">Belongs to the methyltransferase superfamily. PrmA family.</text>
</comment>
<feature type="binding site" evidence="6">
    <location>
        <position position="166"/>
    </location>
    <ligand>
        <name>S-adenosyl-L-methionine</name>
        <dbReference type="ChEBI" id="CHEBI:59789"/>
    </ligand>
</feature>
<dbReference type="GO" id="GO:0032259">
    <property type="term" value="P:methylation"/>
    <property type="evidence" value="ECO:0007669"/>
    <property type="project" value="UniProtKB-KW"/>
</dbReference>
<dbReference type="SUPFAM" id="SSF53335">
    <property type="entry name" value="S-adenosyl-L-methionine-dependent methyltransferases"/>
    <property type="match status" value="1"/>
</dbReference>
<keyword evidence="7" id="KW-0687">Ribonucleoprotein</keyword>
<comment type="catalytic activity">
    <reaction evidence="6">
        <text>L-lysyl-[protein] + 3 S-adenosyl-L-methionine = N(6),N(6),N(6)-trimethyl-L-lysyl-[protein] + 3 S-adenosyl-L-homocysteine + 3 H(+)</text>
        <dbReference type="Rhea" id="RHEA:54192"/>
        <dbReference type="Rhea" id="RHEA-COMP:9752"/>
        <dbReference type="Rhea" id="RHEA-COMP:13826"/>
        <dbReference type="ChEBI" id="CHEBI:15378"/>
        <dbReference type="ChEBI" id="CHEBI:29969"/>
        <dbReference type="ChEBI" id="CHEBI:57856"/>
        <dbReference type="ChEBI" id="CHEBI:59789"/>
        <dbReference type="ChEBI" id="CHEBI:61961"/>
    </reaction>
</comment>
<evidence type="ECO:0000256" key="4">
    <source>
        <dbReference type="ARBA" id="ARBA00022679"/>
    </source>
</evidence>
<evidence type="ECO:0000256" key="6">
    <source>
        <dbReference type="HAMAP-Rule" id="MF_00735"/>
    </source>
</evidence>
<proteinExistence type="inferred from homology"/>
<protein>
    <recommendedName>
        <fullName evidence="6">Ribosomal protein L11 methyltransferase</fullName>
        <shortName evidence="6">L11 Mtase</shortName>
        <ecNumber evidence="6">2.1.1.-</ecNumber>
    </recommendedName>
</protein>
<dbReference type="GO" id="GO:0005737">
    <property type="term" value="C:cytoplasm"/>
    <property type="evidence" value="ECO:0007669"/>
    <property type="project" value="UniProtKB-SubCell"/>
</dbReference>
<evidence type="ECO:0000256" key="2">
    <source>
        <dbReference type="ARBA" id="ARBA00022490"/>
    </source>
</evidence>
<dbReference type="EMBL" id="JAASRN010000004">
    <property type="protein sequence ID" value="NIK74647.1"/>
    <property type="molecule type" value="Genomic_DNA"/>
</dbReference>
<reference evidence="7 8" key="1">
    <citation type="submission" date="2020-03" db="EMBL/GenBank/DDBJ databases">
        <title>Genomic Encyclopedia of Type Strains, Phase IV (KMG-IV): sequencing the most valuable type-strain genomes for metagenomic binning, comparative biology and taxonomic classification.</title>
        <authorList>
            <person name="Goeker M."/>
        </authorList>
    </citation>
    <scope>NUCLEOTIDE SEQUENCE [LARGE SCALE GENOMIC DNA]</scope>
    <source>
        <strain evidence="7 8">DSM 5718</strain>
    </source>
</reference>
<dbReference type="NCBIfam" id="NF001785">
    <property type="entry name" value="PRK00517.2-2"/>
    <property type="match status" value="1"/>
</dbReference>
<comment type="subcellular location">
    <subcellularLocation>
        <location evidence="6">Cytoplasm</location>
    </subcellularLocation>
</comment>
<evidence type="ECO:0000256" key="1">
    <source>
        <dbReference type="ARBA" id="ARBA00009741"/>
    </source>
</evidence>
<dbReference type="InterPro" id="IPR050078">
    <property type="entry name" value="Ribosomal_L11_MeTrfase_PrmA"/>
</dbReference>
<name>A0A846MTU4_9BACT</name>
<dbReference type="RefSeq" id="WP_166920614.1">
    <property type="nucleotide sequence ID" value="NZ_JAASRN010000004.1"/>
</dbReference>
<evidence type="ECO:0000256" key="5">
    <source>
        <dbReference type="ARBA" id="ARBA00022691"/>
    </source>
</evidence>
<dbReference type="InterPro" id="IPR029063">
    <property type="entry name" value="SAM-dependent_MTases_sf"/>
</dbReference>
<feature type="binding site" evidence="6">
    <location>
        <position position="210"/>
    </location>
    <ligand>
        <name>S-adenosyl-L-methionine</name>
        <dbReference type="ChEBI" id="CHEBI:59789"/>
    </ligand>
</feature>
<dbReference type="GO" id="GO:0005840">
    <property type="term" value="C:ribosome"/>
    <property type="evidence" value="ECO:0007669"/>
    <property type="project" value="UniProtKB-KW"/>
</dbReference>
<feature type="binding site" evidence="6">
    <location>
        <position position="123"/>
    </location>
    <ligand>
        <name>S-adenosyl-L-methionine</name>
        <dbReference type="ChEBI" id="CHEBI:59789"/>
    </ligand>
</feature>
<dbReference type="PIRSF" id="PIRSF000401">
    <property type="entry name" value="RPL11_MTase"/>
    <property type="match status" value="1"/>
</dbReference>
<sequence>MEYIEVNLKAPVECYDRLVAALSFIDYEGFVEEEQQLKAYIPVSSWSPERLQEVLQQFEGIEYTIAKLPDVNWNEVWERSYEPVWIEGACFIRASFHESAPQAAYEIVITPKMAFGTGHHPTTGLMLAWQMELSQQGKKVLDAGCGTAILSIMAEKRGARHVDAYDIDDWAVDNAIENVYLNRCKKIFVQKGTIRSVQLDASPYDLILANINRNVLLDEMPDYARHLVTEGDLLLSGFLVQDVPLIRSAAEANGLEFVALKQKDGWVSVHFTKKQEA</sequence>
<keyword evidence="3 6" id="KW-0489">Methyltransferase</keyword>
<gene>
    <name evidence="6" type="primary">prmA</name>
    <name evidence="7" type="ORF">FHS56_002176</name>
</gene>
<dbReference type="Gene3D" id="3.40.50.150">
    <property type="entry name" value="Vaccinia Virus protein VP39"/>
    <property type="match status" value="1"/>
</dbReference>
<keyword evidence="8" id="KW-1185">Reference proteome</keyword>
<evidence type="ECO:0000256" key="3">
    <source>
        <dbReference type="ARBA" id="ARBA00022603"/>
    </source>
</evidence>
<feature type="binding site" evidence="6">
    <location>
        <position position="144"/>
    </location>
    <ligand>
        <name>S-adenosyl-L-methionine</name>
        <dbReference type="ChEBI" id="CHEBI:59789"/>
    </ligand>
</feature>
<dbReference type="Pfam" id="PF06325">
    <property type="entry name" value="PrmA"/>
    <property type="match status" value="1"/>
</dbReference>
<keyword evidence="2 6" id="KW-0963">Cytoplasm</keyword>
<evidence type="ECO:0000313" key="7">
    <source>
        <dbReference type="EMBL" id="NIK74647.1"/>
    </source>
</evidence>
<comment type="caution">
    <text evidence="7">The sequence shown here is derived from an EMBL/GenBank/DDBJ whole genome shotgun (WGS) entry which is preliminary data.</text>
</comment>
<keyword evidence="4 6" id="KW-0808">Transferase</keyword>
<dbReference type="InterPro" id="IPR004498">
    <property type="entry name" value="Ribosomal_PrmA_MeTrfase"/>
</dbReference>
<comment type="function">
    <text evidence="6">Methylates ribosomal protein L11.</text>
</comment>
<keyword evidence="7" id="KW-0689">Ribosomal protein</keyword>
<keyword evidence="5 6" id="KW-0949">S-adenosyl-L-methionine</keyword>
<dbReference type="HAMAP" id="MF_00735">
    <property type="entry name" value="Methyltr_PrmA"/>
    <property type="match status" value="1"/>
</dbReference>
<dbReference type="Proteomes" id="UP000537126">
    <property type="component" value="Unassembled WGS sequence"/>
</dbReference>
<organism evidence="7 8">
    <name type="scientific">Thermonema lapsum</name>
    <dbReference type="NCBI Taxonomy" id="28195"/>
    <lineage>
        <taxon>Bacteria</taxon>
        <taxon>Pseudomonadati</taxon>
        <taxon>Bacteroidota</taxon>
        <taxon>Cytophagia</taxon>
        <taxon>Cytophagales</taxon>
        <taxon>Thermonemataceae</taxon>
        <taxon>Thermonema</taxon>
    </lineage>
</organism>
<dbReference type="CDD" id="cd02440">
    <property type="entry name" value="AdoMet_MTases"/>
    <property type="match status" value="1"/>
</dbReference>
<evidence type="ECO:0000313" key="8">
    <source>
        <dbReference type="Proteomes" id="UP000537126"/>
    </source>
</evidence>
<dbReference type="EC" id="2.1.1.-" evidence="6"/>
<dbReference type="GO" id="GO:0008276">
    <property type="term" value="F:protein methyltransferase activity"/>
    <property type="evidence" value="ECO:0007669"/>
    <property type="project" value="UniProtKB-UniRule"/>
</dbReference>
<accession>A0A846MTU4</accession>
<dbReference type="AlphaFoldDB" id="A0A846MTU4"/>
<dbReference type="PANTHER" id="PTHR43648">
    <property type="entry name" value="ELECTRON TRANSFER FLAVOPROTEIN BETA SUBUNIT LYSINE METHYLTRANSFERASE"/>
    <property type="match status" value="1"/>
</dbReference>
<dbReference type="PANTHER" id="PTHR43648:SF1">
    <property type="entry name" value="ELECTRON TRANSFER FLAVOPROTEIN BETA SUBUNIT LYSINE METHYLTRANSFERASE"/>
    <property type="match status" value="1"/>
</dbReference>